<proteinExistence type="predicted"/>
<dbReference type="EMBL" id="RDEX01000001">
    <property type="protein sequence ID" value="RLY94492.1"/>
    <property type="molecule type" value="Genomic_DNA"/>
</dbReference>
<dbReference type="AlphaFoldDB" id="A0A3L9LDV8"/>
<protein>
    <submittedName>
        <fullName evidence="2">Uncharacterized protein</fullName>
    </submittedName>
</protein>
<organism evidence="2 3">
    <name type="scientific">Kocuria tytonicola</name>
    <dbReference type="NCBI Taxonomy" id="2055946"/>
    <lineage>
        <taxon>Bacteria</taxon>
        <taxon>Bacillati</taxon>
        <taxon>Actinomycetota</taxon>
        <taxon>Actinomycetes</taxon>
        <taxon>Micrococcales</taxon>
        <taxon>Micrococcaceae</taxon>
        <taxon>Kocuria</taxon>
    </lineage>
</organism>
<evidence type="ECO:0000313" key="2">
    <source>
        <dbReference type="EMBL" id="RLY94492.1"/>
    </source>
</evidence>
<evidence type="ECO:0000313" key="3">
    <source>
        <dbReference type="Proteomes" id="UP000277871"/>
    </source>
</evidence>
<reference evidence="2 3" key="1">
    <citation type="submission" date="2018-10" db="EMBL/GenBank/DDBJ databases">
        <title>Kocuria tytonicola, new bacteria from the preen glands of American barn owls (Tyto furcata).</title>
        <authorList>
            <person name="Braun M.S."/>
            <person name="Wang E."/>
            <person name="Zimmermann S."/>
            <person name="Boutin S."/>
            <person name="Wagner H."/>
            <person name="Wink M."/>
        </authorList>
    </citation>
    <scope>NUCLEOTIDE SEQUENCE [LARGE SCALE GENOMIC DNA]</scope>
    <source>
        <strain evidence="2 3">473</strain>
    </source>
</reference>
<keyword evidence="3" id="KW-1185">Reference proteome</keyword>
<accession>A0A3L9LDV8</accession>
<gene>
    <name evidence="2" type="ORF">EAE32_04735</name>
</gene>
<comment type="caution">
    <text evidence="2">The sequence shown here is derived from an EMBL/GenBank/DDBJ whole genome shotgun (WGS) entry which is preliminary data.</text>
</comment>
<evidence type="ECO:0000256" key="1">
    <source>
        <dbReference type="SAM" id="MobiDB-lite"/>
    </source>
</evidence>
<dbReference type="Proteomes" id="UP000277871">
    <property type="component" value="Unassembled WGS sequence"/>
</dbReference>
<sequence length="224" mass="24397">MLNIGQPETDGDSMSTAPDTPASIPEHLLETITDGMDFRDDQGWIPWAWGVLARAGDVPAQIDEDDPDYPRSLMTLAALGRLYDLFQQVLSGLSADLETNPDLVGEVRPAITTIELACYSEAEGVCDTAWPETGSGLLREAIRTRTEQISARLVELLGTARLFTSLFVTGTATAAMDDDTDVPADTHSPAEDAFDRYLPSVVNDDLTEDKQRTYAWLSGDLDLT</sequence>
<feature type="region of interest" description="Disordered" evidence="1">
    <location>
        <begin position="1"/>
        <end position="22"/>
    </location>
</feature>
<name>A0A3L9LDV8_9MICC</name>